<comment type="caution">
    <text evidence="6">The sequence shown here is derived from an EMBL/GenBank/DDBJ whole genome shotgun (WGS) entry which is preliminary data.</text>
</comment>
<dbReference type="NCBIfam" id="NF005208">
    <property type="entry name" value="PRK06676.1"/>
    <property type="match status" value="1"/>
</dbReference>
<dbReference type="CDD" id="cd05688">
    <property type="entry name" value="S1_RPS1_repeat_ec3"/>
    <property type="match status" value="1"/>
</dbReference>
<dbReference type="AlphaFoldDB" id="A0A948X184"/>
<comment type="similarity">
    <text evidence="1">Belongs to the bacterial ribosomal protein bS1 family.</text>
</comment>
<keyword evidence="3" id="KW-0687">Ribonucleoprotein</keyword>
<dbReference type="PANTHER" id="PTHR10724">
    <property type="entry name" value="30S RIBOSOMAL PROTEIN S1"/>
    <property type="match status" value="1"/>
</dbReference>
<gene>
    <name evidence="6" type="primary">rpsA</name>
    <name evidence="6" type="ORF">H9901_03135</name>
</gene>
<evidence type="ECO:0000256" key="3">
    <source>
        <dbReference type="ARBA" id="ARBA00023274"/>
    </source>
</evidence>
<dbReference type="EMBL" id="JAHLFS010000043">
    <property type="protein sequence ID" value="MBU3851673.1"/>
    <property type="molecule type" value="Genomic_DNA"/>
</dbReference>
<dbReference type="GO" id="GO:0003729">
    <property type="term" value="F:mRNA binding"/>
    <property type="evidence" value="ECO:0007669"/>
    <property type="project" value="UniProtKB-ARBA"/>
</dbReference>
<dbReference type="CDD" id="cd05692">
    <property type="entry name" value="S1_RPS1_repeat_hs4"/>
    <property type="match status" value="1"/>
</dbReference>
<evidence type="ECO:0000256" key="1">
    <source>
        <dbReference type="ARBA" id="ARBA00006767"/>
    </source>
</evidence>
<dbReference type="PROSITE" id="PS50126">
    <property type="entry name" value="S1"/>
    <property type="match status" value="4"/>
</dbReference>
<feature type="domain" description="S1 motif" evidence="5">
    <location>
        <begin position="286"/>
        <end position="355"/>
    </location>
</feature>
<dbReference type="Pfam" id="PF00575">
    <property type="entry name" value="S1"/>
    <property type="match status" value="4"/>
</dbReference>
<feature type="region of interest" description="Disordered" evidence="4">
    <location>
        <begin position="361"/>
        <end position="415"/>
    </location>
</feature>
<dbReference type="GO" id="GO:0003735">
    <property type="term" value="F:structural constituent of ribosome"/>
    <property type="evidence" value="ECO:0007669"/>
    <property type="project" value="TreeGrafter"/>
</dbReference>
<dbReference type="Gene3D" id="2.40.50.140">
    <property type="entry name" value="Nucleic acid-binding proteins"/>
    <property type="match status" value="4"/>
</dbReference>
<dbReference type="CDD" id="cd05687">
    <property type="entry name" value="S1_RPS1_repeat_ec1_hs1"/>
    <property type="match status" value="1"/>
</dbReference>
<evidence type="ECO:0000313" key="7">
    <source>
        <dbReference type="Proteomes" id="UP000777303"/>
    </source>
</evidence>
<dbReference type="SMART" id="SM00316">
    <property type="entry name" value="S1"/>
    <property type="match status" value="4"/>
</dbReference>
<evidence type="ECO:0000256" key="2">
    <source>
        <dbReference type="ARBA" id="ARBA00022980"/>
    </source>
</evidence>
<name>A0A948X184_9LACO</name>
<feature type="domain" description="S1 motif" evidence="5">
    <location>
        <begin position="22"/>
        <end position="96"/>
    </location>
</feature>
<dbReference type="InterPro" id="IPR003029">
    <property type="entry name" value="S1_domain"/>
</dbReference>
<dbReference type="GO" id="GO:0022627">
    <property type="term" value="C:cytosolic small ribosomal subunit"/>
    <property type="evidence" value="ECO:0007669"/>
    <property type="project" value="TreeGrafter"/>
</dbReference>
<protein>
    <submittedName>
        <fullName evidence="6">30S ribosomal protein S1</fullName>
    </submittedName>
</protein>
<dbReference type="InterPro" id="IPR035104">
    <property type="entry name" value="Ribosomal_protein_S1-like"/>
</dbReference>
<evidence type="ECO:0000313" key="6">
    <source>
        <dbReference type="EMBL" id="MBU3851673.1"/>
    </source>
</evidence>
<accession>A0A948X184</accession>
<dbReference type="InterPro" id="IPR012340">
    <property type="entry name" value="NA-bd_OB-fold"/>
</dbReference>
<organism evidence="6 7">
    <name type="scientific">Candidatus Paralactobacillus gallistercoris</name>
    <dbReference type="NCBI Taxonomy" id="2838724"/>
    <lineage>
        <taxon>Bacteria</taxon>
        <taxon>Bacillati</taxon>
        <taxon>Bacillota</taxon>
        <taxon>Bacilli</taxon>
        <taxon>Lactobacillales</taxon>
        <taxon>Lactobacillaceae</taxon>
        <taxon>Lactobacillus</taxon>
    </lineage>
</organism>
<feature type="domain" description="S1 motif" evidence="5">
    <location>
        <begin position="114"/>
        <end position="180"/>
    </location>
</feature>
<reference evidence="6" key="2">
    <citation type="submission" date="2021-04" db="EMBL/GenBank/DDBJ databases">
        <authorList>
            <person name="Gilroy R."/>
        </authorList>
    </citation>
    <scope>NUCLEOTIDE SEQUENCE</scope>
    <source>
        <strain evidence="6">F6-6636</strain>
    </source>
</reference>
<sequence length="415" mass="45317">MDNKDSKAMEEALNSVKTVQIGDVVKGDVLAVEDKQLIVGIQNTGAEGVVPLRELTNDPNANINDIAKKGDVLDLVVLSRIMGGDKENGQYVLSKRRLEARQAWSDIQDKYRNDETITVKVTGVVKGGLVVDANGVRGFIPASMVEDHFIKDLAQYKGKELECKIMEIEPSSNRLILSHREIVLAEKEAKKKALVEKLLPGDIVEGKVARLTNFGAFIDLGGIDGLVHVSEIAYEHIDKPSDALKVGQDVKAKVLSVDPDSGRISLSIKATLPQPWDNVAEKAPVGSVLEGKVQRLTEFGAFVEVFPGVEGLVHISQISHKHIATPNDVLQPGQEVKVKVLSVDPAQHRLALSIKALEETPAEEKKANDAKKAAAEQRKQEMQNVKEYKPEDSNGFSIGDMIGNQLKEATHEEDK</sequence>
<dbReference type="CDD" id="cd04465">
    <property type="entry name" value="S1_RPS1_repeat_ec2_hs2"/>
    <property type="match status" value="1"/>
</dbReference>
<proteinExistence type="inferred from homology"/>
<evidence type="ECO:0000256" key="4">
    <source>
        <dbReference type="SAM" id="MobiDB-lite"/>
    </source>
</evidence>
<dbReference type="GO" id="GO:0006412">
    <property type="term" value="P:translation"/>
    <property type="evidence" value="ECO:0007669"/>
    <property type="project" value="TreeGrafter"/>
</dbReference>
<feature type="domain" description="S1 motif" evidence="5">
    <location>
        <begin position="201"/>
        <end position="269"/>
    </location>
</feature>
<dbReference type="InterPro" id="IPR050437">
    <property type="entry name" value="Ribos_protein_bS1-like"/>
</dbReference>
<dbReference type="PRINTS" id="PR00681">
    <property type="entry name" value="RIBOSOMALS1"/>
</dbReference>
<dbReference type="PANTHER" id="PTHR10724:SF7">
    <property type="entry name" value="SMALL RIBOSOMAL SUBUNIT PROTEIN BS1C"/>
    <property type="match status" value="1"/>
</dbReference>
<dbReference type="Proteomes" id="UP000777303">
    <property type="component" value="Unassembled WGS sequence"/>
</dbReference>
<keyword evidence="2 6" id="KW-0689">Ribosomal protein</keyword>
<evidence type="ECO:0000259" key="5">
    <source>
        <dbReference type="PROSITE" id="PS50126"/>
    </source>
</evidence>
<dbReference type="FunFam" id="2.40.50.140:FF:000051">
    <property type="entry name" value="RNA-binding transcriptional accessory protein"/>
    <property type="match status" value="2"/>
</dbReference>
<dbReference type="SUPFAM" id="SSF50249">
    <property type="entry name" value="Nucleic acid-binding proteins"/>
    <property type="match status" value="4"/>
</dbReference>
<reference evidence="6" key="1">
    <citation type="journal article" date="2021" name="PeerJ">
        <title>Extensive microbial diversity within the chicken gut microbiome revealed by metagenomics and culture.</title>
        <authorList>
            <person name="Gilroy R."/>
            <person name="Ravi A."/>
            <person name="Getino M."/>
            <person name="Pursley I."/>
            <person name="Horton D.L."/>
            <person name="Alikhan N.F."/>
            <person name="Baker D."/>
            <person name="Gharbi K."/>
            <person name="Hall N."/>
            <person name="Watson M."/>
            <person name="Adriaenssens E.M."/>
            <person name="Foster-Nyarko E."/>
            <person name="Jarju S."/>
            <person name="Secka A."/>
            <person name="Antonio M."/>
            <person name="Oren A."/>
            <person name="Chaudhuri R.R."/>
            <person name="La Ragione R."/>
            <person name="Hildebrand F."/>
            <person name="Pallen M.J."/>
        </authorList>
    </citation>
    <scope>NUCLEOTIDE SEQUENCE</scope>
    <source>
        <strain evidence="6">F6-6636</strain>
    </source>
</reference>
<feature type="compositionally biased region" description="Basic and acidic residues" evidence="4">
    <location>
        <begin position="361"/>
        <end position="392"/>
    </location>
</feature>